<feature type="domain" description="PUB" evidence="1">
    <location>
        <begin position="27"/>
        <end position="92"/>
    </location>
</feature>
<dbReference type="CDD" id="cd09212">
    <property type="entry name" value="PUB"/>
    <property type="match status" value="1"/>
</dbReference>
<dbReference type="SUPFAM" id="SSF143503">
    <property type="entry name" value="PUG domain-like"/>
    <property type="match status" value="1"/>
</dbReference>
<evidence type="ECO:0000313" key="3">
    <source>
        <dbReference type="Proteomes" id="UP000789759"/>
    </source>
</evidence>
<dbReference type="EMBL" id="CAJVQA010016932">
    <property type="protein sequence ID" value="CAG8745860.1"/>
    <property type="molecule type" value="Genomic_DNA"/>
</dbReference>
<dbReference type="InterPro" id="IPR018997">
    <property type="entry name" value="PUB_domain"/>
</dbReference>
<proteinExistence type="predicted"/>
<dbReference type="Pfam" id="PF09409">
    <property type="entry name" value="PUB"/>
    <property type="match status" value="1"/>
</dbReference>
<dbReference type="Proteomes" id="UP000789759">
    <property type="component" value="Unassembled WGS sequence"/>
</dbReference>
<gene>
    <name evidence="2" type="ORF">CPELLU_LOCUS14374</name>
</gene>
<dbReference type="Gene3D" id="1.20.58.2190">
    <property type="match status" value="1"/>
</dbReference>
<sequence>MATDKEFRKSLHDIIIKQISRNNRPEDAYKCVDTLSKIVGNIIKFPHDETKRRLKESNKIVKSTVREVDGGVEFLIKIGFKAKVVDFQKSFILEMPRNNDTSQLLKQLENLEIAHELLEDFLQKIKERSELKERARVREKIAEESRRKIALNKIEEDRERRAVEDERLKQSRKDIEGF</sequence>
<protein>
    <submittedName>
        <fullName evidence="2">19910_t:CDS:1</fullName>
    </submittedName>
</protein>
<keyword evidence="3" id="KW-1185">Reference proteome</keyword>
<dbReference type="OrthoDB" id="49605at2759"/>
<dbReference type="SMART" id="SM00580">
    <property type="entry name" value="PUG"/>
    <property type="match status" value="1"/>
</dbReference>
<dbReference type="PANTHER" id="PTHR23153:SF38">
    <property type="entry name" value="UBX DOMAIN-CONTAINING PROTEIN 6"/>
    <property type="match status" value="1"/>
</dbReference>
<dbReference type="GO" id="GO:0005737">
    <property type="term" value="C:cytoplasm"/>
    <property type="evidence" value="ECO:0007669"/>
    <property type="project" value="TreeGrafter"/>
</dbReference>
<dbReference type="AlphaFoldDB" id="A0A9N9NM19"/>
<name>A0A9N9NM19_9GLOM</name>
<dbReference type="InterPro" id="IPR036339">
    <property type="entry name" value="PUB-like_dom_sf"/>
</dbReference>
<evidence type="ECO:0000259" key="1">
    <source>
        <dbReference type="Pfam" id="PF09409"/>
    </source>
</evidence>
<evidence type="ECO:0000313" key="2">
    <source>
        <dbReference type="EMBL" id="CAG8745860.1"/>
    </source>
</evidence>
<comment type="caution">
    <text evidence="2">The sequence shown here is derived from an EMBL/GenBank/DDBJ whole genome shotgun (WGS) entry which is preliminary data.</text>
</comment>
<accession>A0A9N9NM19</accession>
<organism evidence="2 3">
    <name type="scientific">Cetraspora pellucida</name>
    <dbReference type="NCBI Taxonomy" id="1433469"/>
    <lineage>
        <taxon>Eukaryota</taxon>
        <taxon>Fungi</taxon>
        <taxon>Fungi incertae sedis</taxon>
        <taxon>Mucoromycota</taxon>
        <taxon>Glomeromycotina</taxon>
        <taxon>Glomeromycetes</taxon>
        <taxon>Diversisporales</taxon>
        <taxon>Gigasporaceae</taxon>
        <taxon>Cetraspora</taxon>
    </lineage>
</organism>
<reference evidence="2" key="1">
    <citation type="submission" date="2021-06" db="EMBL/GenBank/DDBJ databases">
        <authorList>
            <person name="Kallberg Y."/>
            <person name="Tangrot J."/>
            <person name="Rosling A."/>
        </authorList>
    </citation>
    <scope>NUCLEOTIDE SEQUENCE</scope>
    <source>
        <strain evidence="2">FL966</strain>
    </source>
</reference>
<dbReference type="PANTHER" id="PTHR23153">
    <property type="entry name" value="UBX-RELATED"/>
    <property type="match status" value="1"/>
</dbReference>